<comment type="caution">
    <text evidence="3">The sequence shown here is derived from an EMBL/GenBank/DDBJ whole genome shotgun (WGS) entry which is preliminary data.</text>
</comment>
<reference evidence="3 4" key="1">
    <citation type="submission" date="2021-05" db="EMBL/GenBank/DDBJ databases">
        <title>Molecular characterization for Shewanella algae harboring chromosomal blaOXA-55-like strains isolated from clinical and environment sample.</title>
        <authorList>
            <person name="Ohama Y."/>
            <person name="Aoki K."/>
            <person name="Harada S."/>
            <person name="Moriya K."/>
            <person name="Ishii Y."/>
            <person name="Tateda K."/>
        </authorList>
    </citation>
    <scope>NUCLEOTIDE SEQUENCE [LARGE SCALE GENOMIC DNA]</scope>
    <source>
        <strain evidence="3 4">LMG 23746</strain>
    </source>
</reference>
<accession>A0ABQ4PKA2</accession>
<evidence type="ECO:0000256" key="1">
    <source>
        <dbReference type="SAM" id="Phobius"/>
    </source>
</evidence>
<gene>
    <name evidence="3" type="ORF">TUM4630_23970</name>
</gene>
<feature type="transmembrane region" description="Helical" evidence="1">
    <location>
        <begin position="35"/>
        <end position="57"/>
    </location>
</feature>
<feature type="transmembrane region" description="Helical" evidence="1">
    <location>
        <begin position="257"/>
        <end position="280"/>
    </location>
</feature>
<sequence>MQRNIVIGLGLLILGNVFSALYDVSIKWLPQESNAAMFLLLRQVTAIVMMLPLWCYAGRPRSQFMKLHALRANSGAVGALCLIAGLLALPLATVGSLFYSAPLMIIVMGMLFLNEQLTRTQVVVAVLGFIGIVIILRPSELNLAGLAVLFSAMMFAGNQLALRKLPSTEAASLTVMLYNLLSLPLVALIAALTGFTGFSWQMLGVAILSNGFLLAYQLFCVLAYRRAQAGDIAVAEYSGLLFAIFFGWLWFDEWLDGLSWFGAALIVLPSLIFPQIKLALAKRKLALS</sequence>
<keyword evidence="4" id="KW-1185">Reference proteome</keyword>
<feature type="transmembrane region" description="Helical" evidence="1">
    <location>
        <begin position="97"/>
        <end position="113"/>
    </location>
</feature>
<dbReference type="SUPFAM" id="SSF103481">
    <property type="entry name" value="Multidrug resistance efflux transporter EmrE"/>
    <property type="match status" value="2"/>
</dbReference>
<evidence type="ECO:0000259" key="2">
    <source>
        <dbReference type="Pfam" id="PF00892"/>
    </source>
</evidence>
<dbReference type="Pfam" id="PF00892">
    <property type="entry name" value="EamA"/>
    <property type="match status" value="2"/>
</dbReference>
<dbReference type="Proteomes" id="UP000761574">
    <property type="component" value="Unassembled WGS sequence"/>
</dbReference>
<feature type="domain" description="EamA" evidence="2">
    <location>
        <begin position="144"/>
        <end position="268"/>
    </location>
</feature>
<dbReference type="InterPro" id="IPR000620">
    <property type="entry name" value="EamA_dom"/>
</dbReference>
<feature type="transmembrane region" description="Helical" evidence="1">
    <location>
        <begin position="234"/>
        <end position="251"/>
    </location>
</feature>
<keyword evidence="1" id="KW-1133">Transmembrane helix</keyword>
<dbReference type="RefSeq" id="WP_119978921.1">
    <property type="nucleotide sequence ID" value="NZ_BPFB01000027.1"/>
</dbReference>
<name>A0ABQ4PKA2_9GAMM</name>
<feature type="transmembrane region" description="Helical" evidence="1">
    <location>
        <begin position="69"/>
        <end position="91"/>
    </location>
</feature>
<keyword evidence="1" id="KW-0472">Membrane</keyword>
<proteinExistence type="predicted"/>
<dbReference type="EMBL" id="BPFB01000027">
    <property type="protein sequence ID" value="GIU48196.1"/>
    <property type="molecule type" value="Genomic_DNA"/>
</dbReference>
<dbReference type="PANTHER" id="PTHR22911:SF103">
    <property type="entry name" value="BLR2811 PROTEIN"/>
    <property type="match status" value="1"/>
</dbReference>
<feature type="transmembrane region" description="Helical" evidence="1">
    <location>
        <begin position="173"/>
        <end position="192"/>
    </location>
</feature>
<feature type="transmembrane region" description="Helical" evidence="1">
    <location>
        <begin position="143"/>
        <end position="161"/>
    </location>
</feature>
<feature type="transmembrane region" description="Helical" evidence="1">
    <location>
        <begin position="198"/>
        <end position="222"/>
    </location>
</feature>
<protein>
    <submittedName>
        <fullName evidence="3">Membrane protein</fullName>
    </submittedName>
</protein>
<feature type="transmembrane region" description="Helical" evidence="1">
    <location>
        <begin position="120"/>
        <end position="137"/>
    </location>
</feature>
<keyword evidence="1" id="KW-0812">Transmembrane</keyword>
<dbReference type="PANTHER" id="PTHR22911">
    <property type="entry name" value="ACYL-MALONYL CONDENSING ENZYME-RELATED"/>
    <property type="match status" value="1"/>
</dbReference>
<organism evidence="3 4">
    <name type="scientific">Shewanella algidipiscicola</name>
    <dbReference type="NCBI Taxonomy" id="614070"/>
    <lineage>
        <taxon>Bacteria</taxon>
        <taxon>Pseudomonadati</taxon>
        <taxon>Pseudomonadota</taxon>
        <taxon>Gammaproteobacteria</taxon>
        <taxon>Alteromonadales</taxon>
        <taxon>Shewanellaceae</taxon>
        <taxon>Shewanella</taxon>
    </lineage>
</organism>
<evidence type="ECO:0000313" key="3">
    <source>
        <dbReference type="EMBL" id="GIU48196.1"/>
    </source>
</evidence>
<feature type="domain" description="EamA" evidence="2">
    <location>
        <begin position="7"/>
        <end position="136"/>
    </location>
</feature>
<evidence type="ECO:0000313" key="4">
    <source>
        <dbReference type="Proteomes" id="UP000761574"/>
    </source>
</evidence>
<dbReference type="InterPro" id="IPR037185">
    <property type="entry name" value="EmrE-like"/>
</dbReference>